<comment type="caution">
    <text evidence="1">The sequence shown here is derived from an EMBL/GenBank/DDBJ whole genome shotgun (WGS) entry which is preliminary data.</text>
</comment>
<dbReference type="EMBL" id="BPMS01000015">
    <property type="protein sequence ID" value="GIZ89788.1"/>
    <property type="molecule type" value="Genomic_DNA"/>
</dbReference>
<dbReference type="Proteomes" id="UP000887228">
    <property type="component" value="Unassembled WGS sequence"/>
</dbReference>
<organism evidence="1 3">
    <name type="scientific">Aquipseudomonas alcaligenes</name>
    <name type="common">Pseudomonas alcaligenes</name>
    <dbReference type="NCBI Taxonomy" id="43263"/>
    <lineage>
        <taxon>Bacteria</taxon>
        <taxon>Pseudomonadati</taxon>
        <taxon>Pseudomonadota</taxon>
        <taxon>Gammaproteobacteria</taxon>
        <taxon>Pseudomonadales</taxon>
        <taxon>Pseudomonadaceae</taxon>
        <taxon>Aquipseudomonas</taxon>
    </lineage>
</organism>
<accession>A0AA37FMP9</accession>
<gene>
    <name evidence="1" type="ORF">KAM435_31150</name>
    <name evidence="2" type="ORF">KAM436_32390</name>
</gene>
<evidence type="ECO:0000313" key="3">
    <source>
        <dbReference type="Proteomes" id="UP000887212"/>
    </source>
</evidence>
<dbReference type="EMBL" id="BPMT01000015">
    <property type="protein sequence ID" value="GIZ94271.1"/>
    <property type="molecule type" value="Genomic_DNA"/>
</dbReference>
<proteinExistence type="predicted"/>
<dbReference type="AlphaFoldDB" id="A0AA37FMP9"/>
<protein>
    <submittedName>
        <fullName evidence="1">Uncharacterized protein</fullName>
    </submittedName>
</protein>
<name>A0AA37FMP9_AQUAC</name>
<sequence length="184" mass="19074">MDGLRHQFLADAGFAGDQHGQVTAGDRVDLRQQAPVRGALADQFGSAGLPGHFAKACGQLALGFGALGQAEQAVVGLDRGRGQAGEGIQVVQVVLREAAGAQAVQRQQAPGALIDVQRAAQAVVHFELADMFLDQAVVGVGQLAIGGEAGRSPLGQQRGEAWVFGHGEAPPEGIRAEAIHRQRH</sequence>
<evidence type="ECO:0000313" key="2">
    <source>
        <dbReference type="EMBL" id="GIZ94271.1"/>
    </source>
</evidence>
<evidence type="ECO:0000313" key="1">
    <source>
        <dbReference type="EMBL" id="GIZ89788.1"/>
    </source>
</evidence>
<evidence type="ECO:0000313" key="4">
    <source>
        <dbReference type="Proteomes" id="UP000887228"/>
    </source>
</evidence>
<reference evidence="1 4" key="1">
    <citation type="submission" date="2021-07" db="EMBL/GenBank/DDBJ databases">
        <title>Whole genome sequencing of carbapenem-resistant Pseudomonas spp. isolated in Japan.</title>
        <authorList>
            <person name="Suzuki M."/>
            <person name="Maehana S."/>
            <person name="Kitasato H."/>
        </authorList>
    </citation>
    <scope>NUCLEOTIDE SEQUENCE</scope>
    <source>
        <strain evidence="1">KAM435</strain>
        <strain evidence="2 4">KAM436</strain>
    </source>
</reference>
<dbReference type="Proteomes" id="UP000887212">
    <property type="component" value="Unassembled WGS sequence"/>
</dbReference>